<dbReference type="GO" id="GO:0003700">
    <property type="term" value="F:DNA-binding transcription factor activity"/>
    <property type="evidence" value="ECO:0000318"/>
    <property type="project" value="GO_Central"/>
</dbReference>
<keyword evidence="7" id="KW-0238">DNA-binding</keyword>
<dbReference type="Proteomes" id="UP000000539">
    <property type="component" value="Chromosome 26"/>
</dbReference>
<dbReference type="InterPro" id="IPR013087">
    <property type="entry name" value="Znf_C2H2_type"/>
</dbReference>
<dbReference type="FunFam" id="3.30.160.60:FF:000446">
    <property type="entry name" value="Zinc finger protein"/>
    <property type="match status" value="1"/>
</dbReference>
<dbReference type="PANTHER" id="PTHR19818">
    <property type="entry name" value="ZINC FINGER PROTEIN ZIC AND GLI"/>
    <property type="match status" value="1"/>
</dbReference>
<feature type="domain" description="C2H2-type" evidence="11">
    <location>
        <begin position="329"/>
        <end position="358"/>
    </location>
</feature>
<evidence type="ECO:0000256" key="3">
    <source>
        <dbReference type="ARBA" id="ARBA00022737"/>
    </source>
</evidence>
<evidence type="ECO:0000256" key="10">
    <source>
        <dbReference type="PROSITE-ProRule" id="PRU00042"/>
    </source>
</evidence>
<dbReference type="Gene3D" id="3.30.160.60">
    <property type="entry name" value="Classic Zinc Finger"/>
    <property type="match status" value="7"/>
</dbReference>
<dbReference type="FunFam" id="3.30.160.60:FF:000072">
    <property type="entry name" value="zinc finger protein 143 isoform X1"/>
    <property type="match status" value="1"/>
</dbReference>
<dbReference type="OrthoDB" id="6077919at2759"/>
<dbReference type="Ensembl" id="ENSGALT00010063104.1">
    <property type="protein sequence ID" value="ENSGALP00010038951.1"/>
    <property type="gene ID" value="ENSGALG00010025887.1"/>
</dbReference>
<keyword evidence="3" id="KW-0677">Repeat</keyword>
<dbReference type="GO" id="GO:0001228">
    <property type="term" value="F:DNA-binding transcription activator activity, RNA polymerase II-specific"/>
    <property type="evidence" value="ECO:0007669"/>
    <property type="project" value="Ensembl"/>
</dbReference>
<evidence type="ECO:0000313" key="12">
    <source>
        <dbReference type="Ensembl" id="ENSGALP00010038951.1"/>
    </source>
</evidence>
<dbReference type="FunFam" id="3.30.160.60:FF:000125">
    <property type="entry name" value="Putative zinc finger protein 143"/>
    <property type="match status" value="2"/>
</dbReference>
<feature type="domain" description="C2H2-type" evidence="11">
    <location>
        <begin position="359"/>
        <end position="386"/>
    </location>
</feature>
<feature type="domain" description="C2H2-type" evidence="11">
    <location>
        <begin position="269"/>
        <end position="298"/>
    </location>
</feature>
<dbReference type="FunCoup" id="A0A8V1A6V6">
    <property type="interactions" value="562"/>
</dbReference>
<keyword evidence="4 10" id="KW-0863">Zinc-finger</keyword>
<dbReference type="GO" id="GO:0005634">
    <property type="term" value="C:nucleus"/>
    <property type="evidence" value="ECO:0007669"/>
    <property type="project" value="UniProtKB-SubCell"/>
</dbReference>
<dbReference type="FunFam" id="3.30.160.60:FF:000071">
    <property type="entry name" value="Putative zinc finger protein 143"/>
    <property type="match status" value="1"/>
</dbReference>
<keyword evidence="2" id="KW-0479">Metal-binding</keyword>
<evidence type="ECO:0000256" key="5">
    <source>
        <dbReference type="ARBA" id="ARBA00022833"/>
    </source>
</evidence>
<keyword evidence="5" id="KW-0862">Zinc</keyword>
<dbReference type="Pfam" id="PF00096">
    <property type="entry name" value="zf-C2H2"/>
    <property type="match status" value="6"/>
</dbReference>
<evidence type="ECO:0000256" key="8">
    <source>
        <dbReference type="ARBA" id="ARBA00023163"/>
    </source>
</evidence>
<comment type="subcellular location">
    <subcellularLocation>
        <location evidence="1">Nucleus</location>
    </subcellularLocation>
</comment>
<proteinExistence type="predicted"/>
<gene>
    <name evidence="12" type="primary">ZNF76</name>
</gene>
<keyword evidence="6" id="KW-0805">Transcription regulation</keyword>
<reference evidence="12" key="1">
    <citation type="submission" date="2020-11" db="EMBL/GenBank/DDBJ databases">
        <title>Gallus gallus (Chicken) genome, bGalGal1, GRCg7b, maternal haplotype autosomes + Z &amp; W.</title>
        <authorList>
            <person name="Warren W."/>
            <person name="Formenti G."/>
            <person name="Fedrigo O."/>
            <person name="Haase B."/>
            <person name="Mountcastle J."/>
            <person name="Balacco J."/>
            <person name="Tracey A."/>
            <person name="Schneider V."/>
            <person name="Okimoto R."/>
            <person name="Cheng H."/>
            <person name="Hawken R."/>
            <person name="Howe K."/>
            <person name="Jarvis E.D."/>
        </authorList>
    </citation>
    <scope>NUCLEOTIDE SEQUENCE [LARGE SCALE GENOMIC DNA]</scope>
    <source>
        <strain evidence="12">Broiler</strain>
    </source>
</reference>
<keyword evidence="8" id="KW-0804">Transcription</keyword>
<dbReference type="GO" id="GO:0000978">
    <property type="term" value="F:RNA polymerase II cis-regulatory region sequence-specific DNA binding"/>
    <property type="evidence" value="ECO:0000318"/>
    <property type="project" value="GO_Central"/>
</dbReference>
<feature type="domain" description="C2H2-type" evidence="11">
    <location>
        <begin position="179"/>
        <end position="208"/>
    </location>
</feature>
<evidence type="ECO:0000256" key="2">
    <source>
        <dbReference type="ARBA" id="ARBA00022723"/>
    </source>
</evidence>
<dbReference type="InterPro" id="IPR036236">
    <property type="entry name" value="Znf_C2H2_sf"/>
</dbReference>
<organism evidence="12 13">
    <name type="scientific">Gallus gallus</name>
    <name type="common">Chicken</name>
    <dbReference type="NCBI Taxonomy" id="9031"/>
    <lineage>
        <taxon>Eukaryota</taxon>
        <taxon>Metazoa</taxon>
        <taxon>Chordata</taxon>
        <taxon>Craniata</taxon>
        <taxon>Vertebrata</taxon>
        <taxon>Euteleostomi</taxon>
        <taxon>Archelosauria</taxon>
        <taxon>Archosauria</taxon>
        <taxon>Dinosauria</taxon>
        <taxon>Saurischia</taxon>
        <taxon>Theropoda</taxon>
        <taxon>Coelurosauria</taxon>
        <taxon>Aves</taxon>
        <taxon>Neognathae</taxon>
        <taxon>Galloanserae</taxon>
        <taxon>Galliformes</taxon>
        <taxon>Phasianidae</taxon>
        <taxon>Phasianinae</taxon>
        <taxon>Gallus</taxon>
    </lineage>
</organism>
<accession>A0A8V1A6V6</accession>
<dbReference type="PANTHER" id="PTHR19818:SF151">
    <property type="entry name" value="ZINC FINGER PROTEIN 76"/>
    <property type="match status" value="1"/>
</dbReference>
<sequence length="572" mass="63140">MPVAGPRCAAVGRRTRVPRPGLWQRWALLCGELRRGLRPCSAPQGGEKVIEEQVTETEDENTVYIHPVIVQKDFVAFEDGQPVVSEDRGMAYISKEGFDSSTSEAVQPEDGSTTNIHSPAIVLPDSPILEVQAETGQEENDDAFDVGTINDLKQYANMHLQEQEVHSNEKRIRPVRKAFHCGYIGCGRIYTTAQHLKVHERSHTGDRPYACRFPSCGKTFATAYGQKTHMKIHTSEKPFKCPEDSCSKAFRASGDLQKHIRTHTGVRPFKCPFEYCDRSFTTSHILRVHIRTHTGERPYTCPEPMCGRSFTSVTNYKNHIRIHTGEKPYACPVPGCGKCFTEYSSLYKHQVVHTRSRPYSCKVCGKAYSQKSTLGTHKCSGRSEPEATVESEEFLCEQQQLEVAAEEGSPMESQHVAFPSEMEKDKDEEEYDDGMPTEVSLISQDETEQISLSQEDLQALGSAVSVVIQSSALAMPEEELVGGDMHTMTVVNADGIETQPVTIVTSGAVVSEESAITSLCHQQVALLATTNGTHIAVQLEEQQSLEDAISMAAAAIQHEPVTLDAAVTENGC</sequence>
<protein>
    <submittedName>
        <fullName evidence="12">Zinc finger protein 76</fullName>
    </submittedName>
</protein>
<keyword evidence="9" id="KW-0539">Nucleus</keyword>
<keyword evidence="13" id="KW-1185">Reference proteome</keyword>
<dbReference type="GeneTree" id="ENSGT00940000160911"/>
<dbReference type="FunFam" id="3.30.160.60:FF:000236">
    <property type="entry name" value="zinc finger protein 143 isoform X1"/>
    <property type="match status" value="1"/>
</dbReference>
<dbReference type="GO" id="GO:0008270">
    <property type="term" value="F:zinc ion binding"/>
    <property type="evidence" value="ECO:0007669"/>
    <property type="project" value="UniProtKB-KW"/>
</dbReference>
<evidence type="ECO:0000256" key="7">
    <source>
        <dbReference type="ARBA" id="ARBA00023125"/>
    </source>
</evidence>
<feature type="domain" description="C2H2-type" evidence="11">
    <location>
        <begin position="239"/>
        <end position="268"/>
    </location>
</feature>
<evidence type="ECO:0000256" key="9">
    <source>
        <dbReference type="ARBA" id="ARBA00023242"/>
    </source>
</evidence>
<dbReference type="PROSITE" id="PS00028">
    <property type="entry name" value="ZINC_FINGER_C2H2_1"/>
    <property type="match status" value="6"/>
</dbReference>
<reference evidence="12" key="3">
    <citation type="submission" date="2025-09" db="UniProtKB">
        <authorList>
            <consortium name="Ensembl"/>
        </authorList>
    </citation>
    <scope>IDENTIFICATION</scope>
    <source>
        <strain evidence="12">broiler</strain>
    </source>
</reference>
<evidence type="ECO:0000256" key="6">
    <source>
        <dbReference type="ARBA" id="ARBA00023015"/>
    </source>
</evidence>
<name>A0A8V1A6V6_CHICK</name>
<dbReference type="SMART" id="SM00355">
    <property type="entry name" value="ZnF_C2H2"/>
    <property type="match status" value="7"/>
</dbReference>
<feature type="domain" description="C2H2-type" evidence="11">
    <location>
        <begin position="209"/>
        <end position="238"/>
    </location>
</feature>
<evidence type="ECO:0000256" key="1">
    <source>
        <dbReference type="ARBA" id="ARBA00004123"/>
    </source>
</evidence>
<feature type="domain" description="C2H2-type" evidence="11">
    <location>
        <begin position="299"/>
        <end position="328"/>
    </location>
</feature>
<evidence type="ECO:0000256" key="4">
    <source>
        <dbReference type="ARBA" id="ARBA00022771"/>
    </source>
</evidence>
<dbReference type="FunFam" id="3.30.160.60:FF:000557">
    <property type="entry name" value="zinc finger and SCAN domain-containing protein 29"/>
    <property type="match status" value="1"/>
</dbReference>
<reference evidence="12" key="2">
    <citation type="submission" date="2025-08" db="UniProtKB">
        <authorList>
            <consortium name="Ensembl"/>
        </authorList>
    </citation>
    <scope>IDENTIFICATION</scope>
    <source>
        <strain evidence="12">broiler</strain>
    </source>
</reference>
<dbReference type="PROSITE" id="PS50157">
    <property type="entry name" value="ZINC_FINGER_C2H2_2"/>
    <property type="match status" value="7"/>
</dbReference>
<dbReference type="GO" id="GO:0006357">
    <property type="term" value="P:regulation of transcription by RNA polymerase II"/>
    <property type="evidence" value="ECO:0000318"/>
    <property type="project" value="GO_Central"/>
</dbReference>
<evidence type="ECO:0000259" key="11">
    <source>
        <dbReference type="PROSITE" id="PS50157"/>
    </source>
</evidence>
<evidence type="ECO:0000313" key="13">
    <source>
        <dbReference type="Proteomes" id="UP000000539"/>
    </source>
</evidence>
<dbReference type="InterPro" id="IPR050329">
    <property type="entry name" value="GLI_C2H2-zinc-finger"/>
</dbReference>
<dbReference type="SUPFAM" id="SSF57667">
    <property type="entry name" value="beta-beta-alpha zinc fingers"/>
    <property type="match status" value="3"/>
</dbReference>
<dbReference type="AlphaFoldDB" id="A0A8V1A6V6"/>